<dbReference type="GO" id="GO:0006508">
    <property type="term" value="P:proteolysis"/>
    <property type="evidence" value="ECO:0007669"/>
    <property type="project" value="UniProtKB-KW"/>
</dbReference>
<evidence type="ECO:0000256" key="1">
    <source>
        <dbReference type="ARBA" id="ARBA00003217"/>
    </source>
</evidence>
<evidence type="ECO:0000256" key="10">
    <source>
        <dbReference type="ARBA" id="ARBA00022984"/>
    </source>
</evidence>
<feature type="binding site" evidence="14">
    <location>
        <position position="252"/>
    </location>
    <ligand>
        <name>substrate</name>
    </ligand>
</feature>
<dbReference type="GO" id="GO:0009002">
    <property type="term" value="F:serine-type D-Ala-D-Ala carboxypeptidase activity"/>
    <property type="evidence" value="ECO:0007669"/>
    <property type="project" value="UniProtKB-EC"/>
</dbReference>
<dbReference type="SUPFAM" id="SSF56601">
    <property type="entry name" value="beta-lactamase/transpeptidase-like"/>
    <property type="match status" value="1"/>
</dbReference>
<dbReference type="InterPro" id="IPR012338">
    <property type="entry name" value="Beta-lactam/transpept-like"/>
</dbReference>
<dbReference type="Pfam" id="PF00768">
    <property type="entry name" value="Peptidase_S11"/>
    <property type="match status" value="1"/>
</dbReference>
<dbReference type="GO" id="GO:0009252">
    <property type="term" value="P:peptidoglycan biosynthetic process"/>
    <property type="evidence" value="ECO:0007669"/>
    <property type="project" value="UniProtKB-UniPathway"/>
</dbReference>
<dbReference type="InterPro" id="IPR012907">
    <property type="entry name" value="Peptidase_S11_C"/>
</dbReference>
<dbReference type="InterPro" id="IPR037167">
    <property type="entry name" value="Peptidase_S11_C_sf"/>
</dbReference>
<feature type="domain" description="Peptidase S11 D-Ala-D-Ala carboxypeptidase A C-terminal" evidence="16">
    <location>
        <begin position="302"/>
        <end position="410"/>
    </location>
</feature>
<keyword evidence="11" id="KW-0961">Cell wall biogenesis/degradation</keyword>
<dbReference type="SMART" id="SM00936">
    <property type="entry name" value="PBP5_C"/>
    <property type="match status" value="1"/>
</dbReference>
<feature type="active site" evidence="13">
    <location>
        <position position="127"/>
    </location>
</feature>
<organism evidence="17 18">
    <name type="scientific">Alteribacillus bidgolensis</name>
    <dbReference type="NCBI Taxonomy" id="930129"/>
    <lineage>
        <taxon>Bacteria</taxon>
        <taxon>Bacillati</taxon>
        <taxon>Bacillota</taxon>
        <taxon>Bacilli</taxon>
        <taxon>Bacillales</taxon>
        <taxon>Bacillaceae</taxon>
        <taxon>Alteribacillus</taxon>
    </lineage>
</organism>
<dbReference type="UniPathway" id="UPA00219"/>
<comment type="pathway">
    <text evidence="2">Cell wall biogenesis; peptidoglycan biosynthesis.</text>
</comment>
<dbReference type="PANTHER" id="PTHR21581">
    <property type="entry name" value="D-ALANYL-D-ALANINE CARBOXYPEPTIDASE"/>
    <property type="match status" value="1"/>
</dbReference>
<dbReference type="EMBL" id="FNDU01000009">
    <property type="protein sequence ID" value="SDI57542.1"/>
    <property type="molecule type" value="Genomic_DNA"/>
</dbReference>
<dbReference type="Gene3D" id="2.60.410.10">
    <property type="entry name" value="D-Ala-D-Ala carboxypeptidase, C-terminal domain"/>
    <property type="match status" value="1"/>
</dbReference>
<dbReference type="Pfam" id="PF07943">
    <property type="entry name" value="PBP5_C"/>
    <property type="match status" value="1"/>
</dbReference>
<keyword evidence="7" id="KW-0732">Signal</keyword>
<dbReference type="PRINTS" id="PR00725">
    <property type="entry name" value="DADACBPTASE1"/>
</dbReference>
<dbReference type="EC" id="3.4.16.4" evidence="4"/>
<evidence type="ECO:0000256" key="2">
    <source>
        <dbReference type="ARBA" id="ARBA00004752"/>
    </source>
</evidence>
<keyword evidence="9" id="KW-0133">Cell shape</keyword>
<evidence type="ECO:0000256" key="7">
    <source>
        <dbReference type="ARBA" id="ARBA00022729"/>
    </source>
</evidence>
<dbReference type="Proteomes" id="UP000199017">
    <property type="component" value="Unassembled WGS sequence"/>
</dbReference>
<keyword evidence="5 17" id="KW-0121">Carboxypeptidase</keyword>
<dbReference type="InterPro" id="IPR001967">
    <property type="entry name" value="Peptidase_S11_N"/>
</dbReference>
<accession>A0A1G8LPA2</accession>
<keyword evidence="10" id="KW-0573">Peptidoglycan synthesis</keyword>
<name>A0A1G8LPA2_9BACI</name>
<reference evidence="17 18" key="1">
    <citation type="submission" date="2016-10" db="EMBL/GenBank/DDBJ databases">
        <authorList>
            <person name="de Groot N.N."/>
        </authorList>
    </citation>
    <scope>NUCLEOTIDE SEQUENCE [LARGE SCALE GENOMIC DNA]</scope>
    <source>
        <strain evidence="18">P4B,CCM 7963,CECT 7998,DSM 25260,IBRC-M 10614,KCTC 13821</strain>
    </source>
</reference>
<evidence type="ECO:0000256" key="12">
    <source>
        <dbReference type="ARBA" id="ARBA00034000"/>
    </source>
</evidence>
<keyword evidence="6" id="KW-0645">Protease</keyword>
<dbReference type="GO" id="GO:0008360">
    <property type="term" value="P:regulation of cell shape"/>
    <property type="evidence" value="ECO:0007669"/>
    <property type="project" value="UniProtKB-KW"/>
</dbReference>
<dbReference type="InterPro" id="IPR015956">
    <property type="entry name" value="Peniciliin-bd_prot_C_sf"/>
</dbReference>
<comment type="catalytic activity">
    <reaction evidence="12">
        <text>Preferential cleavage: (Ac)2-L-Lys-D-Ala-|-D-Ala. Also transpeptidation of peptidyl-alanyl moieties that are N-acyl substituents of D-alanine.</text>
        <dbReference type="EC" id="3.4.16.4"/>
    </reaction>
</comment>
<evidence type="ECO:0000256" key="13">
    <source>
        <dbReference type="PIRSR" id="PIRSR618044-1"/>
    </source>
</evidence>
<sequence length="440" mass="48606">MKRMNWIKKSVIFSVCISILFDSGHTVSAAEPELEADSAILVEAETGKIVYQNDIDLVLPPASMTKIMSEYLVHEAVNNGEISWDEEVDISDKVRQLSLDTALSNVPLRQDETYTVQELYEAMAIYSANGATVALAEHIAGSESNFVNTMNEKAEELDLEEYEFVNSTGLNNRSMNGAHPDGTEADAENMLSARATAILTYHLLNDYPEVLDTVSIVEKTFKEGTEDYIEMQNWNWMLPEGPMPYEGVDGLKTGFTDLAGNAFTGTAERNGLRFISVVMRTESREARFEETAKLLDYGFDDFTFEEVVAEGDQFEEQETVPVTKGKEDEVTVSAGESLSVLVEEGETENVNTVVSLDEELLNEEGQLEAPIESGTVIGTVTVEEEGNNYLKDNMADNNQVPLVAEEDVEKAGWIALTFRGIGSFFGSVWSNAASFVRGLF</sequence>
<proteinExistence type="inferred from homology"/>
<evidence type="ECO:0000313" key="17">
    <source>
        <dbReference type="EMBL" id="SDI57542.1"/>
    </source>
</evidence>
<dbReference type="GO" id="GO:0071555">
    <property type="term" value="P:cell wall organization"/>
    <property type="evidence" value="ECO:0007669"/>
    <property type="project" value="UniProtKB-KW"/>
</dbReference>
<keyword evidence="18" id="KW-1185">Reference proteome</keyword>
<comment type="function">
    <text evidence="1">Removes C-terminal D-alanyl residues from sugar-peptide cell wall precursors.</text>
</comment>
<evidence type="ECO:0000256" key="5">
    <source>
        <dbReference type="ARBA" id="ARBA00022645"/>
    </source>
</evidence>
<dbReference type="PANTHER" id="PTHR21581:SF11">
    <property type="entry name" value="D-ALANYL-D-ALANINE CARBOXYPEPTIDASE DACA"/>
    <property type="match status" value="1"/>
</dbReference>
<evidence type="ECO:0000256" key="8">
    <source>
        <dbReference type="ARBA" id="ARBA00022801"/>
    </source>
</evidence>
<keyword evidence="8" id="KW-0378">Hydrolase</keyword>
<evidence type="ECO:0000256" key="4">
    <source>
        <dbReference type="ARBA" id="ARBA00012448"/>
    </source>
</evidence>
<dbReference type="Gene3D" id="3.40.710.10">
    <property type="entry name" value="DD-peptidase/beta-lactamase superfamily"/>
    <property type="match status" value="1"/>
</dbReference>
<evidence type="ECO:0000256" key="3">
    <source>
        <dbReference type="ARBA" id="ARBA00007164"/>
    </source>
</evidence>
<evidence type="ECO:0000256" key="9">
    <source>
        <dbReference type="ARBA" id="ARBA00022960"/>
    </source>
</evidence>
<dbReference type="AlphaFoldDB" id="A0A1G8LPA2"/>
<protein>
    <recommendedName>
        <fullName evidence="4">serine-type D-Ala-D-Ala carboxypeptidase</fullName>
        <ecNumber evidence="4">3.4.16.4</ecNumber>
    </recommendedName>
</protein>
<evidence type="ECO:0000256" key="11">
    <source>
        <dbReference type="ARBA" id="ARBA00023316"/>
    </source>
</evidence>
<evidence type="ECO:0000256" key="14">
    <source>
        <dbReference type="PIRSR" id="PIRSR618044-2"/>
    </source>
</evidence>
<comment type="similarity">
    <text evidence="3 15">Belongs to the peptidase S11 family.</text>
</comment>
<feature type="active site" description="Proton acceptor" evidence="13">
    <location>
        <position position="66"/>
    </location>
</feature>
<evidence type="ECO:0000259" key="16">
    <source>
        <dbReference type="SMART" id="SM00936"/>
    </source>
</evidence>
<evidence type="ECO:0000313" key="18">
    <source>
        <dbReference type="Proteomes" id="UP000199017"/>
    </source>
</evidence>
<dbReference type="SUPFAM" id="SSF69189">
    <property type="entry name" value="Penicillin-binding protein associated domain"/>
    <property type="match status" value="1"/>
</dbReference>
<evidence type="ECO:0000256" key="6">
    <source>
        <dbReference type="ARBA" id="ARBA00022670"/>
    </source>
</evidence>
<feature type="active site" description="Acyl-ester intermediate" evidence="13">
    <location>
        <position position="63"/>
    </location>
</feature>
<gene>
    <name evidence="17" type="ORF">SAMN05216352_10923</name>
</gene>
<dbReference type="STRING" id="930129.SAMN05216352_10923"/>
<evidence type="ECO:0000256" key="15">
    <source>
        <dbReference type="RuleBase" id="RU004016"/>
    </source>
</evidence>
<dbReference type="InterPro" id="IPR018044">
    <property type="entry name" value="Peptidase_S11"/>
</dbReference>